<comment type="subcellular location">
    <subcellularLocation>
        <location evidence="2">Cytoplasm</location>
    </subcellularLocation>
</comment>
<name>A0A370QGR0_9GAMM</name>
<dbReference type="GO" id="GO:0005737">
    <property type="term" value="C:cytoplasm"/>
    <property type="evidence" value="ECO:0007669"/>
    <property type="project" value="UniProtKB-SubCell"/>
</dbReference>
<dbReference type="Proteomes" id="UP000254848">
    <property type="component" value="Unassembled WGS sequence"/>
</dbReference>
<sequence>MRLGDYDVQAPMLLGGGMSEAEALGAAVWLWMHSPMHRDTPLYALPTLLLPAIKRQQYAIASRGGKPVFYLSWMWLSEDAERRYLTEAAVLTRDEDWASGERMWLRDCIAPFGDMLPMRRLITGSLFPDRCFRSQYHRGESRGQCVINFRGDDVTSAQAKLWRAAHPLAAPVCER</sequence>
<evidence type="ECO:0000256" key="2">
    <source>
        <dbReference type="RuleBase" id="RU368102"/>
    </source>
</evidence>
<proteinExistence type="inferred from homology"/>
<dbReference type="PRINTS" id="PR01489">
    <property type="entry name" value="RTXTOXINC"/>
</dbReference>
<dbReference type="GO" id="GO:0009404">
    <property type="term" value="P:toxin metabolic process"/>
    <property type="evidence" value="ECO:0007669"/>
    <property type="project" value="UniProtKB-UniRule"/>
</dbReference>
<reference evidence="3 4" key="1">
    <citation type="submission" date="2018-07" db="EMBL/GenBank/DDBJ databases">
        <title>Genomic Encyclopedia of Type Strains, Phase IV (KMG-IV): sequencing the most valuable type-strain genomes for metagenomic binning, comparative biology and taxonomic classification.</title>
        <authorList>
            <person name="Goeker M."/>
        </authorList>
    </citation>
    <scope>NUCLEOTIDE SEQUENCE [LARGE SCALE GENOMIC DNA]</scope>
    <source>
        <strain evidence="3 4">DSM 103736</strain>
    </source>
</reference>
<keyword evidence="2" id="KW-0204">Cytolysis</keyword>
<dbReference type="GO" id="GO:0016746">
    <property type="term" value="F:acyltransferase activity"/>
    <property type="evidence" value="ECO:0007669"/>
    <property type="project" value="UniProtKB-UniRule"/>
</dbReference>
<comment type="function">
    <text evidence="2">Involved in fatty acylation of protoxin at internal lysine residues, thereby converting it to the active toxin.</text>
</comment>
<dbReference type="AlphaFoldDB" id="A0A370QGR0"/>
<dbReference type="OrthoDB" id="8596436at2"/>
<evidence type="ECO:0000256" key="1">
    <source>
        <dbReference type="ARBA" id="ARBA00005686"/>
    </source>
</evidence>
<keyword evidence="2 3" id="KW-0012">Acyltransferase</keyword>
<evidence type="ECO:0000313" key="3">
    <source>
        <dbReference type="EMBL" id="RDK87489.1"/>
    </source>
</evidence>
<comment type="similarity">
    <text evidence="1 2">Belongs to the RTX toxin acyltransferase family.</text>
</comment>
<keyword evidence="2" id="KW-0963">Cytoplasm</keyword>
<protein>
    <recommendedName>
        <fullName evidence="2">RTX toxin-activating lysine-acyltransferase</fullName>
        <ecNumber evidence="2">2.3.1.-</ecNumber>
    </recommendedName>
</protein>
<dbReference type="InterPro" id="IPR003996">
    <property type="entry name" value="RTX_toxin-activating_protC_bac"/>
</dbReference>
<gene>
    <name evidence="3" type="ORF">C8D90_10984</name>
</gene>
<keyword evidence="4" id="KW-1185">Reference proteome</keyword>
<dbReference type="EMBL" id="QRAP01000009">
    <property type="protein sequence ID" value="RDK87489.1"/>
    <property type="molecule type" value="Genomic_DNA"/>
</dbReference>
<accession>A0A370QGR0</accession>
<dbReference type="RefSeq" id="WP_115459799.1">
    <property type="nucleotide sequence ID" value="NZ_QRAP01000009.1"/>
</dbReference>
<dbReference type="GO" id="GO:0031640">
    <property type="term" value="P:killing of cells of another organism"/>
    <property type="evidence" value="ECO:0007669"/>
    <property type="project" value="UniProtKB-KW"/>
</dbReference>
<organism evidence="3 4">
    <name type="scientific">Enterobacillus tribolii</name>
    <dbReference type="NCBI Taxonomy" id="1487935"/>
    <lineage>
        <taxon>Bacteria</taxon>
        <taxon>Pseudomonadati</taxon>
        <taxon>Pseudomonadota</taxon>
        <taxon>Gammaproteobacteria</taxon>
        <taxon>Enterobacterales</taxon>
        <taxon>Hafniaceae</taxon>
        <taxon>Enterobacillus</taxon>
    </lineage>
</organism>
<dbReference type="Pfam" id="PF02794">
    <property type="entry name" value="HlyC"/>
    <property type="match status" value="1"/>
</dbReference>
<dbReference type="EC" id="2.3.1.-" evidence="2"/>
<comment type="caution">
    <text evidence="3">The sequence shown here is derived from an EMBL/GenBank/DDBJ whole genome shotgun (WGS) entry which is preliminary data.</text>
</comment>
<evidence type="ECO:0000313" key="4">
    <source>
        <dbReference type="Proteomes" id="UP000254848"/>
    </source>
</evidence>
<keyword evidence="2 3" id="KW-0808">Transferase</keyword>